<dbReference type="OrthoDB" id="6399635at2"/>
<feature type="domain" description="Thioredoxin" evidence="3">
    <location>
        <begin position="329"/>
        <end position="499"/>
    </location>
</feature>
<dbReference type="GO" id="GO:0016491">
    <property type="term" value="F:oxidoreductase activity"/>
    <property type="evidence" value="ECO:0007669"/>
    <property type="project" value="InterPro"/>
</dbReference>
<keyword evidence="2" id="KW-0175">Coiled coil</keyword>
<dbReference type="PROSITE" id="PS00194">
    <property type="entry name" value="THIOREDOXIN_1"/>
    <property type="match status" value="1"/>
</dbReference>
<accession>A0A4Q4KFK6</accession>
<feature type="coiled-coil region" evidence="2">
    <location>
        <begin position="119"/>
        <end position="146"/>
    </location>
</feature>
<gene>
    <name evidence="4" type="ORF">ERX46_16260</name>
</gene>
<evidence type="ECO:0000256" key="1">
    <source>
        <dbReference type="ARBA" id="ARBA00023284"/>
    </source>
</evidence>
<evidence type="ECO:0000256" key="2">
    <source>
        <dbReference type="SAM" id="Coils"/>
    </source>
</evidence>
<dbReference type="GO" id="GO:0016209">
    <property type="term" value="F:antioxidant activity"/>
    <property type="evidence" value="ECO:0007669"/>
    <property type="project" value="InterPro"/>
</dbReference>
<evidence type="ECO:0000259" key="3">
    <source>
        <dbReference type="PROSITE" id="PS51352"/>
    </source>
</evidence>
<dbReference type="InterPro" id="IPR025380">
    <property type="entry name" value="DUF4369"/>
</dbReference>
<dbReference type="Pfam" id="PF14289">
    <property type="entry name" value="DUF4369"/>
    <property type="match status" value="1"/>
</dbReference>
<evidence type="ECO:0000313" key="5">
    <source>
        <dbReference type="Proteomes" id="UP000293952"/>
    </source>
</evidence>
<proteinExistence type="predicted"/>
<dbReference type="Pfam" id="PF00578">
    <property type="entry name" value="AhpC-TSA"/>
    <property type="match status" value="1"/>
</dbReference>
<dbReference type="Proteomes" id="UP000293952">
    <property type="component" value="Unassembled WGS sequence"/>
</dbReference>
<organism evidence="4 5">
    <name type="scientific">Brumimicrobium glaciale</name>
    <dbReference type="NCBI Taxonomy" id="200475"/>
    <lineage>
        <taxon>Bacteria</taxon>
        <taxon>Pseudomonadati</taxon>
        <taxon>Bacteroidota</taxon>
        <taxon>Flavobacteriia</taxon>
        <taxon>Flavobacteriales</taxon>
        <taxon>Crocinitomicaceae</taxon>
        <taxon>Brumimicrobium</taxon>
    </lineage>
</organism>
<dbReference type="AlphaFoldDB" id="A0A4Q4KFK6"/>
<dbReference type="SUPFAM" id="SSF52833">
    <property type="entry name" value="Thioredoxin-like"/>
    <property type="match status" value="1"/>
</dbReference>
<dbReference type="EMBL" id="SETE01000008">
    <property type="protein sequence ID" value="RYM31460.1"/>
    <property type="molecule type" value="Genomic_DNA"/>
</dbReference>
<dbReference type="InterPro" id="IPR036249">
    <property type="entry name" value="Thioredoxin-like_sf"/>
</dbReference>
<keyword evidence="5" id="KW-1185">Reference proteome</keyword>
<evidence type="ECO:0000313" key="4">
    <source>
        <dbReference type="EMBL" id="RYM31460.1"/>
    </source>
</evidence>
<dbReference type="Gene3D" id="3.40.30.10">
    <property type="entry name" value="Glutaredoxin"/>
    <property type="match status" value="1"/>
</dbReference>
<reference evidence="4 5" key="1">
    <citation type="submission" date="2019-02" db="EMBL/GenBank/DDBJ databases">
        <title>Genome sequence of the sea-ice species Brumimicrobium glaciale.</title>
        <authorList>
            <person name="Bowman J.P."/>
        </authorList>
    </citation>
    <scope>NUCLEOTIDE SEQUENCE [LARGE SCALE GENOMIC DNA]</scope>
    <source>
        <strain evidence="4 5">IC156</strain>
    </source>
</reference>
<sequence length="508" mass="58847">MKLINTIILTAFIGIGSFAQDLSFKVTGIKDTTVHLVKYVGSKLYYTDTAQLVAGKVTFDGSKQDPGILAVLMPGQRFFEFIYNNEKVIMETKSPNYIEHMVVKKSNENTIFLDYMKFMKTNRDEANELQEKLAKLGEEDAEEKAKLTAQIEEVGKSVLTYQDKVVKDNSTTLVSKIIKMSTDIQIPEAPKDADGKVIDKAFAYKYFREHFFDNIDLNDDRLVNTPVLQNKIEYFYSKNMLTQHPDTIIKYVFPVINSIPEESMMYRFVVNNVTTHFEKSKFMGMDKVKTRMVSSFYCAPAKNGNPKAHWMDQEKLKELCENTKIQMHLVQGEVPPNLILPDSTNQKWYNLHEVEADYIILFFWDPGCGHCKKVTPKLQTLYEKKFKERNIEIYSVGKATGDDFEDWKKFIKDKKLTYINVGVTRDIYEQASENPYSLIPSKTTIESINYQSTYDIYSTPRVWILDKDKKIIAKSLSIPQIEMLLDDLQGFKDIDKLFKMDENTEEIR</sequence>
<dbReference type="RefSeq" id="WP_130094924.1">
    <property type="nucleotide sequence ID" value="NZ_SETE01000008.1"/>
</dbReference>
<dbReference type="InterPro" id="IPR000866">
    <property type="entry name" value="AhpC/TSA"/>
</dbReference>
<dbReference type="InterPro" id="IPR017937">
    <property type="entry name" value="Thioredoxin_CS"/>
</dbReference>
<protein>
    <submittedName>
        <fullName evidence="4">Redoxin domain-containing protein</fullName>
    </submittedName>
</protein>
<dbReference type="PROSITE" id="PS51352">
    <property type="entry name" value="THIOREDOXIN_2"/>
    <property type="match status" value="1"/>
</dbReference>
<name>A0A4Q4KFK6_9FLAO</name>
<dbReference type="InterPro" id="IPR013766">
    <property type="entry name" value="Thioredoxin_domain"/>
</dbReference>
<comment type="caution">
    <text evidence="4">The sequence shown here is derived from an EMBL/GenBank/DDBJ whole genome shotgun (WGS) entry which is preliminary data.</text>
</comment>
<keyword evidence="1" id="KW-0676">Redox-active center</keyword>